<evidence type="ECO:0000256" key="1">
    <source>
        <dbReference type="SAM" id="SignalP"/>
    </source>
</evidence>
<feature type="chain" id="PRO_5040510694" evidence="1">
    <location>
        <begin position="30"/>
        <end position="121"/>
    </location>
</feature>
<sequence>MRRQVLSDSNLGLLMVVLLAMQLITSCLADLAYVARKGCEIPNCKKKFKENGVMQKWRLLCSQGHYLKPEQYRYGKSRPTAFQATCETCQVTGTTDSMPWGLETLALCKNHLRIAGAAEVE</sequence>
<keyword evidence="3" id="KW-1185">Reference proteome</keyword>
<dbReference type="Proteomes" id="UP000765509">
    <property type="component" value="Unassembled WGS sequence"/>
</dbReference>
<gene>
    <name evidence="2" type="ORF">O181_046289</name>
</gene>
<keyword evidence="1" id="KW-0732">Signal</keyword>
<evidence type="ECO:0000313" key="2">
    <source>
        <dbReference type="EMBL" id="MBW0506574.1"/>
    </source>
</evidence>
<comment type="caution">
    <text evidence="2">The sequence shown here is derived from an EMBL/GenBank/DDBJ whole genome shotgun (WGS) entry which is preliminary data.</text>
</comment>
<feature type="signal peptide" evidence="1">
    <location>
        <begin position="1"/>
        <end position="29"/>
    </location>
</feature>
<name>A0A9Q3HL40_9BASI</name>
<organism evidence="2 3">
    <name type="scientific">Austropuccinia psidii MF-1</name>
    <dbReference type="NCBI Taxonomy" id="1389203"/>
    <lineage>
        <taxon>Eukaryota</taxon>
        <taxon>Fungi</taxon>
        <taxon>Dikarya</taxon>
        <taxon>Basidiomycota</taxon>
        <taxon>Pucciniomycotina</taxon>
        <taxon>Pucciniomycetes</taxon>
        <taxon>Pucciniales</taxon>
        <taxon>Sphaerophragmiaceae</taxon>
        <taxon>Austropuccinia</taxon>
    </lineage>
</organism>
<dbReference type="AlphaFoldDB" id="A0A9Q3HL40"/>
<proteinExistence type="predicted"/>
<accession>A0A9Q3HL40</accession>
<dbReference type="EMBL" id="AVOT02019178">
    <property type="protein sequence ID" value="MBW0506574.1"/>
    <property type="molecule type" value="Genomic_DNA"/>
</dbReference>
<dbReference type="PROSITE" id="PS51257">
    <property type="entry name" value="PROKAR_LIPOPROTEIN"/>
    <property type="match status" value="1"/>
</dbReference>
<evidence type="ECO:0000313" key="3">
    <source>
        <dbReference type="Proteomes" id="UP000765509"/>
    </source>
</evidence>
<protein>
    <submittedName>
        <fullName evidence="2">Uncharacterized protein</fullName>
    </submittedName>
</protein>
<reference evidence="2" key="1">
    <citation type="submission" date="2021-03" db="EMBL/GenBank/DDBJ databases">
        <title>Draft genome sequence of rust myrtle Austropuccinia psidii MF-1, a brazilian biotype.</title>
        <authorList>
            <person name="Quecine M.C."/>
            <person name="Pachon D.M.R."/>
            <person name="Bonatelli M.L."/>
            <person name="Correr F.H."/>
            <person name="Franceschini L.M."/>
            <person name="Leite T.F."/>
            <person name="Margarido G.R.A."/>
            <person name="Almeida C.A."/>
            <person name="Ferrarezi J.A."/>
            <person name="Labate C.A."/>
        </authorList>
    </citation>
    <scope>NUCLEOTIDE SEQUENCE</scope>
    <source>
        <strain evidence="2">MF-1</strain>
    </source>
</reference>